<dbReference type="Proteomes" id="UP000295515">
    <property type="component" value="Unassembled WGS sequence"/>
</dbReference>
<evidence type="ECO:0000256" key="1">
    <source>
        <dbReference type="SAM" id="Phobius"/>
    </source>
</evidence>
<keyword evidence="1" id="KW-1133">Transmembrane helix</keyword>
<feature type="transmembrane region" description="Helical" evidence="1">
    <location>
        <begin position="385"/>
        <end position="412"/>
    </location>
</feature>
<feature type="transmembrane region" description="Helical" evidence="1">
    <location>
        <begin position="488"/>
        <end position="507"/>
    </location>
</feature>
<feature type="transmembrane region" description="Helical" evidence="1">
    <location>
        <begin position="331"/>
        <end position="357"/>
    </location>
</feature>
<feature type="transmembrane region" description="Helical" evidence="1">
    <location>
        <begin position="104"/>
        <end position="128"/>
    </location>
</feature>
<keyword evidence="1" id="KW-0812">Transmembrane</keyword>
<proteinExistence type="predicted"/>
<reference evidence="2 3" key="1">
    <citation type="submission" date="2019-03" db="EMBL/GenBank/DDBJ databases">
        <title>Genomic Encyclopedia of Type Strains, Phase IV (KMG-IV): sequencing the most valuable type-strain genomes for metagenomic binning, comparative biology and taxonomic classification.</title>
        <authorList>
            <person name="Goeker M."/>
        </authorList>
    </citation>
    <scope>NUCLEOTIDE SEQUENCE [LARGE SCALE GENOMIC DNA]</scope>
    <source>
        <strain evidence="2 3">DSM 29487</strain>
    </source>
</reference>
<comment type="caution">
    <text evidence="2">The sequence shown here is derived from an EMBL/GenBank/DDBJ whole genome shotgun (WGS) entry which is preliminary data.</text>
</comment>
<feature type="transmembrane region" description="Helical" evidence="1">
    <location>
        <begin position="455"/>
        <end position="476"/>
    </location>
</feature>
<name>A0A4R3Z620_9FIRM</name>
<protein>
    <submittedName>
        <fullName evidence="2">Putative ABC exporter</fullName>
    </submittedName>
</protein>
<evidence type="ECO:0000313" key="2">
    <source>
        <dbReference type="EMBL" id="TCW00784.1"/>
    </source>
</evidence>
<feature type="transmembrane region" description="Helical" evidence="1">
    <location>
        <begin position="418"/>
        <end position="443"/>
    </location>
</feature>
<keyword evidence="1" id="KW-0472">Membrane</keyword>
<feature type="transmembrane region" description="Helical" evidence="1">
    <location>
        <begin position="140"/>
        <end position="162"/>
    </location>
</feature>
<dbReference type="InterPro" id="IPR031584">
    <property type="entry name" value="Put_ABC_export"/>
</dbReference>
<dbReference type="RefSeq" id="WP_066446976.1">
    <property type="nucleotide sequence ID" value="NZ_DBGCPY010000108.1"/>
</dbReference>
<feature type="transmembrane region" description="Helical" evidence="1">
    <location>
        <begin position="59"/>
        <end position="79"/>
    </location>
</feature>
<dbReference type="EMBL" id="SMCQ01000006">
    <property type="protein sequence ID" value="TCW00784.1"/>
    <property type="molecule type" value="Genomic_DNA"/>
</dbReference>
<feature type="transmembrane region" description="Helical" evidence="1">
    <location>
        <begin position="174"/>
        <end position="197"/>
    </location>
</feature>
<accession>A0A4R3Z620</accession>
<feature type="transmembrane region" description="Helical" evidence="1">
    <location>
        <begin position="203"/>
        <end position="223"/>
    </location>
</feature>
<gene>
    <name evidence="2" type="ORF">EDD60_106126</name>
</gene>
<feature type="transmembrane region" description="Helical" evidence="1">
    <location>
        <begin position="26"/>
        <end position="47"/>
    </location>
</feature>
<dbReference type="AlphaFoldDB" id="A0A4R3Z620"/>
<dbReference type="Pfam" id="PF16962">
    <property type="entry name" value="ABC_export"/>
    <property type="match status" value="1"/>
</dbReference>
<keyword evidence="3" id="KW-1185">Reference proteome</keyword>
<evidence type="ECO:0000313" key="3">
    <source>
        <dbReference type="Proteomes" id="UP000295515"/>
    </source>
</evidence>
<dbReference type="GeneID" id="98915081"/>
<sequence>MKTLLRLWFLKSKANIRNLFKKPTSAIFTVCMVLLYGFIIISMFTIKRSPSPMMVTLDLHTSILVLIGFLALMLFSTLMSSKKALFYGNDAFFLFSGPFTRKQIMAYLTLQTIVQSVMIGFFALIFFVGMSSGLSFEPMFVWLLIIGVIFTILIFLVLSDYLYVLSIGDKKYNILSKVIIGIFVFIVMMTLIMTYLQTGELKTLFIDFIQSPLFYFVPVFGWLKLGLISYVTKEYLFVFIGFALLLLTYIIIYLLFINYQGDFYEQALQDSLDFSKRYKSLKEGNQNAMKDVKVKNVTGKFQSGAFAVMSKNFLLMKKTGHILSANDLITISIYIVLAIFTGLGFGFFIYMMVLYIFTSLQNSELATELKNYQIYLIPDKPIKKLIAVMLPTFIKVILIMTISLIIVGIYYQTDFITLIMYLINMIGYICVFMSGSVLTVRILKSRSSRIFENLMRMFIMVVCSLPSVFLTAFVLITGHLNTATLTLISYSSLFMNFVIAVGIIILCQDMMNGRELKSE</sequence>
<feature type="transmembrane region" description="Helical" evidence="1">
    <location>
        <begin position="235"/>
        <end position="256"/>
    </location>
</feature>
<organism evidence="2 3">
    <name type="scientific">Longibaculum muris</name>
    <dbReference type="NCBI Taxonomy" id="1796628"/>
    <lineage>
        <taxon>Bacteria</taxon>
        <taxon>Bacillati</taxon>
        <taxon>Bacillota</taxon>
        <taxon>Erysipelotrichia</taxon>
        <taxon>Erysipelotrichales</taxon>
        <taxon>Coprobacillaceae</taxon>
        <taxon>Longibaculum</taxon>
    </lineage>
</organism>